<feature type="compositionally biased region" description="Basic residues" evidence="7">
    <location>
        <begin position="323"/>
        <end position="339"/>
    </location>
</feature>
<dbReference type="Pfam" id="PF00229">
    <property type="entry name" value="TNF"/>
    <property type="match status" value="1"/>
</dbReference>
<dbReference type="GO" id="GO:0005164">
    <property type="term" value="F:tumor necrosis factor receptor binding"/>
    <property type="evidence" value="ECO:0007669"/>
    <property type="project" value="InterPro"/>
</dbReference>
<dbReference type="PANTHER" id="PTHR15151:SF24">
    <property type="entry name" value="A PROLIFERATION-INDUCING LIGAND-LIKE PROTEIN-RELATED"/>
    <property type="match status" value="1"/>
</dbReference>
<feature type="compositionally biased region" description="Low complexity" evidence="7">
    <location>
        <begin position="196"/>
        <end position="224"/>
    </location>
</feature>
<dbReference type="SUPFAM" id="SSF49842">
    <property type="entry name" value="TNF-like"/>
    <property type="match status" value="1"/>
</dbReference>
<feature type="domain" description="THD" evidence="9">
    <location>
        <begin position="466"/>
        <end position="590"/>
    </location>
</feature>
<keyword evidence="8" id="KW-0472">Membrane</keyword>
<evidence type="ECO:0000256" key="5">
    <source>
        <dbReference type="ARBA" id="ARBA00023157"/>
    </source>
</evidence>
<dbReference type="GO" id="GO:0005125">
    <property type="term" value="F:cytokine activity"/>
    <property type="evidence" value="ECO:0007669"/>
    <property type="project" value="UniProtKB-KW"/>
</dbReference>
<comment type="subcellular location">
    <subcellularLocation>
        <location evidence="1">Secreted</location>
    </subcellularLocation>
</comment>
<dbReference type="InterPro" id="IPR008983">
    <property type="entry name" value="Tumour_necrosis_fac-like_dom"/>
</dbReference>
<keyword evidence="3" id="KW-0202">Cytokine</keyword>
<dbReference type="GO" id="GO:0006955">
    <property type="term" value="P:immune response"/>
    <property type="evidence" value="ECO:0007669"/>
    <property type="project" value="InterPro"/>
</dbReference>
<keyword evidence="6" id="KW-0325">Glycoprotein</keyword>
<organism evidence="10 11">
    <name type="scientific">Vespula germanica</name>
    <name type="common">German yellow jacket</name>
    <name type="synonym">Paravespula germanica</name>
    <dbReference type="NCBI Taxonomy" id="30212"/>
    <lineage>
        <taxon>Eukaryota</taxon>
        <taxon>Metazoa</taxon>
        <taxon>Ecdysozoa</taxon>
        <taxon>Arthropoda</taxon>
        <taxon>Hexapoda</taxon>
        <taxon>Insecta</taxon>
        <taxon>Pterygota</taxon>
        <taxon>Neoptera</taxon>
        <taxon>Endopterygota</taxon>
        <taxon>Hymenoptera</taxon>
        <taxon>Apocrita</taxon>
        <taxon>Aculeata</taxon>
        <taxon>Vespoidea</taxon>
        <taxon>Vespidae</taxon>
        <taxon>Vespinae</taxon>
        <taxon>Vespula</taxon>
    </lineage>
</organism>
<sequence>MTTVLSDEDGGNAMKLKQKLLNRSNVKEETRSFLNFSRENLSISQADLERGFNKQRFRPNKYTVLSTAALLIALLCFALETWKLRCSLVNSREIEELKRDVKSLKHRFLQQDLLDELKAFEEQLYAGESADEEDPGEVDIDNAEYDSNYDDESSSSSSSSSSLSSSSSSSSSHDYSGDYRTLSIISKNSDISKAATKSTITKTKISTSTSTSTSMSTDFESTSTQDPVSDKALVELFAALRKAEAKQGEKFEKNVRESHRNLERERLENVDLLGNKDDNLKERFDGLRKKEQNPDAINFDPIKRKRSIREENNSDDAVTNRTSRQRNQTRKLALSRHRFHNDESGRAAINDRSLPESITSLERHPPKKFNSHTHPETSRAFPSSRYDDDNLSDEIARSTLQLDEGEKDYANWKQAHDNMEISNVSKGLRRVVNRRHLRAPRQICATHYGADSILFSEDDEHTGNGRARHGNGIFKAWRPTDWVSDLGMNKYFALASDGRLTVYESGLYLVYAQIHYLDEHDENGFHLLVNNRPLFQCTIFSPSVGHKSRSCFSAQVTILQAGDVLILKDIGIDRYTLFQHDKSFFGLVKLGESRQQRHPSTQLPP</sequence>
<proteinExistence type="inferred from homology"/>
<dbReference type="Gene3D" id="2.60.120.40">
    <property type="match status" value="1"/>
</dbReference>
<evidence type="ECO:0000259" key="9">
    <source>
        <dbReference type="PROSITE" id="PS50049"/>
    </source>
</evidence>
<keyword evidence="11" id="KW-1185">Reference proteome</keyword>
<evidence type="ECO:0000256" key="6">
    <source>
        <dbReference type="ARBA" id="ARBA00023180"/>
    </source>
</evidence>
<keyword evidence="8" id="KW-0812">Transmembrane</keyword>
<keyword evidence="8" id="KW-1133">Transmembrane helix</keyword>
<feature type="region of interest" description="Disordered" evidence="7">
    <location>
        <begin position="196"/>
        <end position="225"/>
    </location>
</feature>
<feature type="compositionally biased region" description="Acidic residues" evidence="7">
    <location>
        <begin position="129"/>
        <end position="153"/>
    </location>
</feature>
<feature type="compositionally biased region" description="Low complexity" evidence="7">
    <location>
        <begin position="154"/>
        <end position="172"/>
    </location>
</feature>
<dbReference type="EMBL" id="JACSDZ010000016">
    <property type="protein sequence ID" value="KAF7385492.1"/>
    <property type="molecule type" value="Genomic_DNA"/>
</dbReference>
<feature type="region of interest" description="Disordered" evidence="7">
    <location>
        <begin position="285"/>
        <end position="390"/>
    </location>
</feature>
<keyword evidence="4" id="KW-0964">Secreted</keyword>
<evidence type="ECO:0000256" key="4">
    <source>
        <dbReference type="ARBA" id="ARBA00022525"/>
    </source>
</evidence>
<evidence type="ECO:0000256" key="2">
    <source>
        <dbReference type="ARBA" id="ARBA00008670"/>
    </source>
</evidence>
<keyword evidence="5" id="KW-1015">Disulfide bond</keyword>
<comment type="similarity">
    <text evidence="2">Belongs to the tumor necrosis factor family.</text>
</comment>
<dbReference type="PANTHER" id="PTHR15151">
    <property type="entry name" value="PROTEIN EIGER"/>
    <property type="match status" value="1"/>
</dbReference>
<dbReference type="GO" id="GO:0016020">
    <property type="term" value="C:membrane"/>
    <property type="evidence" value="ECO:0007669"/>
    <property type="project" value="InterPro"/>
</dbReference>
<name>A0A834JCR0_VESGE</name>
<feature type="transmembrane region" description="Helical" evidence="8">
    <location>
        <begin position="62"/>
        <end position="82"/>
    </location>
</feature>
<dbReference type="Proteomes" id="UP000617340">
    <property type="component" value="Unassembled WGS sequence"/>
</dbReference>
<comment type="caution">
    <text evidence="10">The sequence shown here is derived from an EMBL/GenBank/DDBJ whole genome shotgun (WGS) entry which is preliminary data.</text>
</comment>
<evidence type="ECO:0000256" key="3">
    <source>
        <dbReference type="ARBA" id="ARBA00022514"/>
    </source>
</evidence>
<dbReference type="InterPro" id="IPR006052">
    <property type="entry name" value="TNF_dom"/>
</dbReference>
<protein>
    <recommendedName>
        <fullName evidence="9">THD domain-containing protein</fullName>
    </recommendedName>
</protein>
<feature type="region of interest" description="Disordered" evidence="7">
    <location>
        <begin position="127"/>
        <end position="176"/>
    </location>
</feature>
<evidence type="ECO:0000256" key="8">
    <source>
        <dbReference type="SAM" id="Phobius"/>
    </source>
</evidence>
<dbReference type="PROSITE" id="PS50049">
    <property type="entry name" value="THD_2"/>
    <property type="match status" value="1"/>
</dbReference>
<reference evidence="10" key="1">
    <citation type="journal article" date="2020" name="G3 (Bethesda)">
        <title>High-Quality Assemblies for Three Invasive Social Wasps from the &lt;i&gt;Vespula&lt;/i&gt; Genus.</title>
        <authorList>
            <person name="Harrop T.W.R."/>
            <person name="Guhlin J."/>
            <person name="McLaughlin G.M."/>
            <person name="Permina E."/>
            <person name="Stockwell P."/>
            <person name="Gilligan J."/>
            <person name="Le Lec M.F."/>
            <person name="Gruber M.A.M."/>
            <person name="Quinn O."/>
            <person name="Lovegrove M."/>
            <person name="Duncan E.J."/>
            <person name="Remnant E.J."/>
            <person name="Van Eeckhoven J."/>
            <person name="Graham B."/>
            <person name="Knapp R.A."/>
            <person name="Langford K.W."/>
            <person name="Kronenberg Z."/>
            <person name="Press M.O."/>
            <person name="Eacker S.M."/>
            <person name="Wilson-Rankin E.E."/>
            <person name="Purcell J."/>
            <person name="Lester P.J."/>
            <person name="Dearden P.K."/>
        </authorList>
    </citation>
    <scope>NUCLEOTIDE SEQUENCE</scope>
    <source>
        <strain evidence="10">Linc-1</strain>
    </source>
</reference>
<evidence type="ECO:0000313" key="11">
    <source>
        <dbReference type="Proteomes" id="UP000617340"/>
    </source>
</evidence>
<gene>
    <name evidence="10" type="ORF">HZH68_013922</name>
</gene>
<evidence type="ECO:0000313" key="10">
    <source>
        <dbReference type="EMBL" id="KAF7385492.1"/>
    </source>
</evidence>
<dbReference type="InterPro" id="IPR021184">
    <property type="entry name" value="TNF_CS"/>
</dbReference>
<dbReference type="PROSITE" id="PS00251">
    <property type="entry name" value="THD_1"/>
    <property type="match status" value="1"/>
</dbReference>
<evidence type="ECO:0000256" key="7">
    <source>
        <dbReference type="SAM" id="MobiDB-lite"/>
    </source>
</evidence>
<dbReference type="AlphaFoldDB" id="A0A834JCR0"/>
<evidence type="ECO:0000256" key="1">
    <source>
        <dbReference type="ARBA" id="ARBA00004613"/>
    </source>
</evidence>
<accession>A0A834JCR0</accession>
<dbReference type="InterPro" id="IPR051748">
    <property type="entry name" value="TNF_Ligand_Superfamily"/>
</dbReference>
<dbReference type="GO" id="GO:0005615">
    <property type="term" value="C:extracellular space"/>
    <property type="evidence" value="ECO:0007669"/>
    <property type="project" value="UniProtKB-KW"/>
</dbReference>